<gene>
    <name evidence="1" type="ORF">HMPREF1866_01075</name>
</gene>
<evidence type="ECO:0000313" key="1">
    <source>
        <dbReference type="EMBL" id="KXB59051.1"/>
    </source>
</evidence>
<dbReference type="Proteomes" id="UP000070394">
    <property type="component" value="Unassembled WGS sequence"/>
</dbReference>
<accession>A0A133ZUE1</accession>
<dbReference type="STRING" id="467210.HMPREF1866_01075"/>
<keyword evidence="2" id="KW-1185">Reference proteome</keyword>
<dbReference type="PATRIC" id="fig|467210.3.peg.1064"/>
<organism evidence="1 2">
    <name type="scientific">Lachnoanaerobaculum saburreum</name>
    <dbReference type="NCBI Taxonomy" id="467210"/>
    <lineage>
        <taxon>Bacteria</taxon>
        <taxon>Bacillati</taxon>
        <taxon>Bacillota</taxon>
        <taxon>Clostridia</taxon>
        <taxon>Lachnospirales</taxon>
        <taxon>Lachnospiraceae</taxon>
        <taxon>Lachnoanaerobaculum</taxon>
    </lineage>
</organism>
<proteinExistence type="predicted"/>
<comment type="caution">
    <text evidence="1">The sequence shown here is derived from an EMBL/GenBank/DDBJ whole genome shotgun (WGS) entry which is preliminary data.</text>
</comment>
<sequence length="148" mass="17263">MAYTKENFEEWIILIDSKMEYFTDTFAKENNLKLDYSIESLDEIENWILGNYSEIKDLINDTKTLDYLTVYLGETFRKHIGGEWFIDLKNKKNAYYSMPVLTSPDYIGESYIAPMTFATACINRKKGNYISTILKNCLEDMGKQGLIL</sequence>
<evidence type="ECO:0000313" key="2">
    <source>
        <dbReference type="Proteomes" id="UP000070394"/>
    </source>
</evidence>
<name>A0A133ZUE1_9FIRM</name>
<dbReference type="OrthoDB" id="8779193at2"/>
<reference evidence="2" key="1">
    <citation type="submission" date="2016-01" db="EMBL/GenBank/DDBJ databases">
        <authorList>
            <person name="Mitreva M."/>
            <person name="Pepin K.H."/>
            <person name="Mihindukulasuriya K.A."/>
            <person name="Fulton R."/>
            <person name="Fronick C."/>
            <person name="O'Laughlin M."/>
            <person name="Miner T."/>
            <person name="Herter B."/>
            <person name="Rosa B.A."/>
            <person name="Cordes M."/>
            <person name="Tomlinson C."/>
            <person name="Wollam A."/>
            <person name="Palsikar V.B."/>
            <person name="Mardis E.R."/>
            <person name="Wilson R.K."/>
        </authorList>
    </citation>
    <scope>NUCLEOTIDE SEQUENCE [LARGE SCALE GENOMIC DNA]</scope>
    <source>
        <strain evidence="2">DNF00896</strain>
    </source>
</reference>
<protein>
    <recommendedName>
        <fullName evidence="3">DUF3806 domain-containing protein</fullName>
    </recommendedName>
</protein>
<dbReference type="RefSeq" id="WP_060930936.1">
    <property type="nucleotide sequence ID" value="NZ_KQ959800.1"/>
</dbReference>
<evidence type="ECO:0008006" key="3">
    <source>
        <dbReference type="Google" id="ProtNLM"/>
    </source>
</evidence>
<dbReference type="EMBL" id="LSDA01000040">
    <property type="protein sequence ID" value="KXB59051.1"/>
    <property type="molecule type" value="Genomic_DNA"/>
</dbReference>
<dbReference type="AlphaFoldDB" id="A0A133ZUE1"/>